<dbReference type="GO" id="GO:0009611">
    <property type="term" value="P:response to wounding"/>
    <property type="evidence" value="ECO:0007669"/>
    <property type="project" value="InterPro"/>
</dbReference>
<sequence>MGGMKAWWPELLGAPATPAAMRISKDRPDVAVEVLPPGSPFDPRFNPKRVRLFINDSGMVQYVPIVG</sequence>
<protein>
    <recommendedName>
        <fullName evidence="6">Subtilisin inhibitor 1</fullName>
    </recommendedName>
</protein>
<reference evidence="4" key="1">
    <citation type="submission" date="2020-05" db="EMBL/GenBank/DDBJ databases">
        <title>WGS assembly of Panicum virgatum.</title>
        <authorList>
            <person name="Lovell J.T."/>
            <person name="Jenkins J."/>
            <person name="Shu S."/>
            <person name="Juenger T.E."/>
            <person name="Schmutz J."/>
        </authorList>
    </citation>
    <scope>NUCLEOTIDE SEQUENCE</scope>
    <source>
        <strain evidence="4">AP13</strain>
    </source>
</reference>
<dbReference type="PANTHER" id="PTHR33091:SF53">
    <property type="entry name" value="OS08G0441300 PROTEIN"/>
    <property type="match status" value="1"/>
</dbReference>
<gene>
    <name evidence="4" type="ORF">PVAP13_6NG092600</name>
</gene>
<dbReference type="Pfam" id="PF00280">
    <property type="entry name" value="potato_inhibit"/>
    <property type="match status" value="1"/>
</dbReference>
<keyword evidence="2" id="KW-0646">Protease inhibitor</keyword>
<evidence type="ECO:0008006" key="6">
    <source>
        <dbReference type="Google" id="ProtNLM"/>
    </source>
</evidence>
<accession>A0A8T0QVX8</accession>
<dbReference type="SUPFAM" id="SSF54654">
    <property type="entry name" value="CI-2 family of serine protease inhibitors"/>
    <property type="match status" value="1"/>
</dbReference>
<evidence type="ECO:0000256" key="1">
    <source>
        <dbReference type="ARBA" id="ARBA00008210"/>
    </source>
</evidence>
<organism evidence="4 5">
    <name type="scientific">Panicum virgatum</name>
    <name type="common">Blackwell switchgrass</name>
    <dbReference type="NCBI Taxonomy" id="38727"/>
    <lineage>
        <taxon>Eukaryota</taxon>
        <taxon>Viridiplantae</taxon>
        <taxon>Streptophyta</taxon>
        <taxon>Embryophyta</taxon>
        <taxon>Tracheophyta</taxon>
        <taxon>Spermatophyta</taxon>
        <taxon>Magnoliopsida</taxon>
        <taxon>Liliopsida</taxon>
        <taxon>Poales</taxon>
        <taxon>Poaceae</taxon>
        <taxon>PACMAD clade</taxon>
        <taxon>Panicoideae</taxon>
        <taxon>Panicodae</taxon>
        <taxon>Paniceae</taxon>
        <taxon>Panicinae</taxon>
        <taxon>Panicum</taxon>
        <taxon>Panicum sect. Hiantes</taxon>
    </lineage>
</organism>
<dbReference type="InterPro" id="IPR036354">
    <property type="entry name" value="Prot_inh_pot1_sf"/>
</dbReference>
<dbReference type="PROSITE" id="PS00285">
    <property type="entry name" value="POTATO_INHIBITOR"/>
    <property type="match status" value="1"/>
</dbReference>
<comment type="similarity">
    <text evidence="1">Belongs to the protease inhibitor I13 (potato type I serine protease inhibitor) family.</text>
</comment>
<keyword evidence="3" id="KW-0722">Serine protease inhibitor</keyword>
<evidence type="ECO:0000256" key="3">
    <source>
        <dbReference type="ARBA" id="ARBA00022900"/>
    </source>
</evidence>
<dbReference type="GO" id="GO:0004867">
    <property type="term" value="F:serine-type endopeptidase inhibitor activity"/>
    <property type="evidence" value="ECO:0007669"/>
    <property type="project" value="UniProtKB-KW"/>
</dbReference>
<dbReference type="PANTHER" id="PTHR33091">
    <property type="entry name" value="PROTEIN, PUTATIVE, EXPRESSED-RELATED"/>
    <property type="match status" value="1"/>
</dbReference>
<dbReference type="Gene3D" id="3.30.10.10">
    <property type="entry name" value="Trypsin Inhibitor V, subunit A"/>
    <property type="match status" value="1"/>
</dbReference>
<dbReference type="Proteomes" id="UP000823388">
    <property type="component" value="Chromosome 6N"/>
</dbReference>
<dbReference type="PRINTS" id="PR00292">
    <property type="entry name" value="POTATOINHBTR"/>
</dbReference>
<comment type="caution">
    <text evidence="4">The sequence shown here is derived from an EMBL/GenBank/DDBJ whole genome shotgun (WGS) entry which is preliminary data.</text>
</comment>
<dbReference type="EMBL" id="CM029048">
    <property type="protein sequence ID" value="KAG2577351.1"/>
    <property type="molecule type" value="Genomic_DNA"/>
</dbReference>
<dbReference type="InterPro" id="IPR000864">
    <property type="entry name" value="Prot_inh_pot1"/>
</dbReference>
<evidence type="ECO:0000313" key="4">
    <source>
        <dbReference type="EMBL" id="KAG2577351.1"/>
    </source>
</evidence>
<name>A0A8T0QVX8_PANVG</name>
<evidence type="ECO:0000313" key="5">
    <source>
        <dbReference type="Proteomes" id="UP000823388"/>
    </source>
</evidence>
<dbReference type="AlphaFoldDB" id="A0A8T0QVX8"/>
<keyword evidence="5" id="KW-1185">Reference proteome</keyword>
<proteinExistence type="inferred from homology"/>
<evidence type="ECO:0000256" key="2">
    <source>
        <dbReference type="ARBA" id="ARBA00022690"/>
    </source>
</evidence>